<organism evidence="3">
    <name type="scientific">Onchocerca ochengi</name>
    <name type="common">Filarial nematode worm</name>
    <dbReference type="NCBI Taxonomy" id="42157"/>
    <lineage>
        <taxon>Eukaryota</taxon>
        <taxon>Metazoa</taxon>
        <taxon>Ecdysozoa</taxon>
        <taxon>Nematoda</taxon>
        <taxon>Chromadorea</taxon>
        <taxon>Rhabditida</taxon>
        <taxon>Spirurina</taxon>
        <taxon>Spiruromorpha</taxon>
        <taxon>Filarioidea</taxon>
        <taxon>Onchocercidae</taxon>
        <taxon>Onchocerca</taxon>
    </lineage>
</organism>
<dbReference type="Proteomes" id="UP000271087">
    <property type="component" value="Unassembled WGS sequence"/>
</dbReference>
<name>A0A182EJK3_ONCOC</name>
<keyword evidence="2" id="KW-1185">Reference proteome</keyword>
<dbReference type="EMBL" id="UYRW01003385">
    <property type="protein sequence ID" value="VDK88869.1"/>
    <property type="molecule type" value="Genomic_DNA"/>
</dbReference>
<dbReference type="STRING" id="42157.A0A182EJK3"/>
<evidence type="ECO:0000313" key="3">
    <source>
        <dbReference type="WBParaSite" id="nOo.2.0.1.t08288-RA"/>
    </source>
</evidence>
<evidence type="ECO:0000313" key="2">
    <source>
        <dbReference type="Proteomes" id="UP000271087"/>
    </source>
</evidence>
<dbReference type="Gene3D" id="3.40.50.10590">
    <property type="entry name" value="Zn-dependent exopeptidases"/>
    <property type="match status" value="1"/>
</dbReference>
<reference evidence="1 2" key="2">
    <citation type="submission" date="2018-08" db="EMBL/GenBank/DDBJ databases">
        <authorList>
            <person name="Laetsch R D."/>
            <person name="Stevens L."/>
            <person name="Kumar S."/>
            <person name="Blaxter L. M."/>
        </authorList>
    </citation>
    <scope>NUCLEOTIDE SEQUENCE [LARGE SCALE GENOMIC DNA]</scope>
</reference>
<dbReference type="WBParaSite" id="nOo.2.0.1.t08288-RA">
    <property type="protein sequence ID" value="nOo.2.0.1.t08288-RA"/>
    <property type="gene ID" value="nOo.2.0.1.g08288"/>
</dbReference>
<dbReference type="OrthoDB" id="10413094at2759"/>
<dbReference type="AlphaFoldDB" id="A0A182EJK3"/>
<sequence>MATLTIKQGIDPELQLSRDTQILLVGKKKLLKNVKFDDNVATKFSSLVTSKIWDSLMETLTGNSPSTIPLHLNLATVIAVADEPSRHNAPSNALSIFKEIKKISHTDGIKVRSSY</sequence>
<gene>
    <name evidence="1" type="ORF">NOO_LOCUS8288</name>
</gene>
<accession>A0A182EJK3</accession>
<evidence type="ECO:0000313" key="1">
    <source>
        <dbReference type="EMBL" id="VDK88869.1"/>
    </source>
</evidence>
<reference evidence="3" key="1">
    <citation type="submission" date="2016-06" db="UniProtKB">
        <authorList>
            <consortium name="WormBaseParasite"/>
        </authorList>
    </citation>
    <scope>IDENTIFICATION</scope>
</reference>
<proteinExistence type="predicted"/>
<protein>
    <submittedName>
        <fullName evidence="1 3">Uncharacterized protein</fullName>
    </submittedName>
</protein>